<dbReference type="PANTHER" id="PTHR42929:SF1">
    <property type="entry name" value="INNER MEMBRANE ABC TRANSPORTER PERMEASE PROTEIN YDCU-RELATED"/>
    <property type="match status" value="1"/>
</dbReference>
<feature type="transmembrane region" description="Helical" evidence="8">
    <location>
        <begin position="148"/>
        <end position="171"/>
    </location>
</feature>
<evidence type="ECO:0000256" key="1">
    <source>
        <dbReference type="ARBA" id="ARBA00004651"/>
    </source>
</evidence>
<feature type="domain" description="ABC transmembrane type-1" evidence="9">
    <location>
        <begin position="67"/>
        <end position="272"/>
    </location>
</feature>
<dbReference type="Pfam" id="PF00528">
    <property type="entry name" value="BPD_transp_1"/>
    <property type="match status" value="1"/>
</dbReference>
<feature type="transmembrane region" description="Helical" evidence="8">
    <location>
        <begin position="62"/>
        <end position="86"/>
    </location>
</feature>
<evidence type="ECO:0000256" key="7">
    <source>
        <dbReference type="ARBA" id="ARBA00023136"/>
    </source>
</evidence>
<feature type="transmembrane region" description="Helical" evidence="8">
    <location>
        <begin position="253"/>
        <end position="275"/>
    </location>
</feature>
<dbReference type="InterPro" id="IPR035906">
    <property type="entry name" value="MetI-like_sf"/>
</dbReference>
<keyword evidence="5 8" id="KW-0812">Transmembrane</keyword>
<feature type="transmembrane region" description="Helical" evidence="8">
    <location>
        <begin position="203"/>
        <end position="225"/>
    </location>
</feature>
<comment type="similarity">
    <text evidence="2">Belongs to the binding-protein-dependent transport system permease family. CysTW subfamily.</text>
</comment>
<dbReference type="Gene3D" id="1.10.3720.10">
    <property type="entry name" value="MetI-like"/>
    <property type="match status" value="1"/>
</dbReference>
<dbReference type="GO" id="GO:0055085">
    <property type="term" value="P:transmembrane transport"/>
    <property type="evidence" value="ECO:0007669"/>
    <property type="project" value="InterPro"/>
</dbReference>
<evidence type="ECO:0000256" key="4">
    <source>
        <dbReference type="ARBA" id="ARBA00022475"/>
    </source>
</evidence>
<proteinExistence type="inferred from homology"/>
<evidence type="ECO:0000313" key="11">
    <source>
        <dbReference type="Proteomes" id="UP000531659"/>
    </source>
</evidence>
<accession>A0A7Y3SY06</accession>
<dbReference type="InterPro" id="IPR000515">
    <property type="entry name" value="MetI-like"/>
</dbReference>
<name>A0A7Y3SY06_9CLOT</name>
<comment type="subcellular location">
    <subcellularLocation>
        <location evidence="1 8">Cell membrane</location>
        <topology evidence="1 8">Multi-pass membrane protein</topology>
    </subcellularLocation>
</comment>
<dbReference type="CDD" id="cd06261">
    <property type="entry name" value="TM_PBP2"/>
    <property type="match status" value="1"/>
</dbReference>
<feature type="transmembrane region" description="Helical" evidence="8">
    <location>
        <begin position="12"/>
        <end position="38"/>
    </location>
</feature>
<reference evidence="10 11" key="1">
    <citation type="submission" date="2020-05" db="EMBL/GenBank/DDBJ databases">
        <title>Complete genome of Clostridium estertheticum subspecies estertheticum, isolated from Vacuum packed lamb meat from New Zealand imported to Switzerland.</title>
        <authorList>
            <person name="Wambui J."/>
            <person name="Stevens M.J.A."/>
            <person name="Stephan R."/>
        </authorList>
    </citation>
    <scope>NUCLEOTIDE SEQUENCE [LARGE SCALE GENOMIC DNA]</scope>
    <source>
        <strain evidence="10 11">CEST001</strain>
    </source>
</reference>
<keyword evidence="3 8" id="KW-0813">Transport</keyword>
<dbReference type="RefSeq" id="WP_171298100.1">
    <property type="nucleotide sequence ID" value="NZ_CP087098.1"/>
</dbReference>
<dbReference type="Proteomes" id="UP000531659">
    <property type="component" value="Unassembled WGS sequence"/>
</dbReference>
<dbReference type="PANTHER" id="PTHR42929">
    <property type="entry name" value="INNER MEMBRANE ABC TRANSPORTER PERMEASE PROTEIN YDCU-RELATED-RELATED"/>
    <property type="match status" value="1"/>
</dbReference>
<keyword evidence="4" id="KW-1003">Cell membrane</keyword>
<evidence type="ECO:0000259" key="9">
    <source>
        <dbReference type="PROSITE" id="PS50928"/>
    </source>
</evidence>
<keyword evidence="7 8" id="KW-0472">Membrane</keyword>
<feature type="transmembrane region" description="Helical" evidence="8">
    <location>
        <begin position="98"/>
        <end position="116"/>
    </location>
</feature>
<sequence length="285" mass="32174">MKNVKENILKVLTIVPISFWMLFFVAIPLLYIVFISFMQRGDDGSIVYISTISNYTRMARPLYVKVFLDSIVVAFVTTLFTLVFGYPFAYFATKIKKYKILVMLLIMAPFLTNSLIRTYGWIVILSTNGILNHALLITGIIKEPLKMLYSYGSVMIGMIYTMFPFMVLPLYNSIDKMDRAYIEAAKDLGSSRWKTFRTVTVPLTMPGIVAGCILVFVPSVGLFFIPDLMGGSNVMLIGNLIENQFMGANDWPFGAALSIIMIFISLILILVYVKIVGKKLDTEVF</sequence>
<dbReference type="GO" id="GO:0005886">
    <property type="term" value="C:plasma membrane"/>
    <property type="evidence" value="ECO:0007669"/>
    <property type="project" value="UniProtKB-SubCell"/>
</dbReference>
<keyword evidence="6 8" id="KW-1133">Transmembrane helix</keyword>
<evidence type="ECO:0000256" key="8">
    <source>
        <dbReference type="RuleBase" id="RU363032"/>
    </source>
</evidence>
<organism evidence="10 11">
    <name type="scientific">Clostridium estertheticum</name>
    <dbReference type="NCBI Taxonomy" id="238834"/>
    <lineage>
        <taxon>Bacteria</taxon>
        <taxon>Bacillati</taxon>
        <taxon>Bacillota</taxon>
        <taxon>Clostridia</taxon>
        <taxon>Eubacteriales</taxon>
        <taxon>Clostridiaceae</taxon>
        <taxon>Clostridium</taxon>
    </lineage>
</organism>
<evidence type="ECO:0000256" key="5">
    <source>
        <dbReference type="ARBA" id="ARBA00022692"/>
    </source>
</evidence>
<evidence type="ECO:0000256" key="6">
    <source>
        <dbReference type="ARBA" id="ARBA00022989"/>
    </source>
</evidence>
<dbReference type="PROSITE" id="PS50928">
    <property type="entry name" value="ABC_TM1"/>
    <property type="match status" value="1"/>
</dbReference>
<dbReference type="SUPFAM" id="SSF161098">
    <property type="entry name" value="MetI-like"/>
    <property type="match status" value="1"/>
</dbReference>
<evidence type="ECO:0000256" key="2">
    <source>
        <dbReference type="ARBA" id="ARBA00007069"/>
    </source>
</evidence>
<protein>
    <submittedName>
        <fullName evidence="10">ABC transporter permease</fullName>
    </submittedName>
</protein>
<comment type="caution">
    <text evidence="10">The sequence shown here is derived from an EMBL/GenBank/DDBJ whole genome shotgun (WGS) entry which is preliminary data.</text>
</comment>
<evidence type="ECO:0000256" key="3">
    <source>
        <dbReference type="ARBA" id="ARBA00022448"/>
    </source>
</evidence>
<gene>
    <name evidence="10" type="ORF">HLQ16_16085</name>
</gene>
<dbReference type="EMBL" id="JABEYB010000013">
    <property type="protein sequence ID" value="NNU77453.1"/>
    <property type="molecule type" value="Genomic_DNA"/>
</dbReference>
<dbReference type="AlphaFoldDB" id="A0A7Y3SY06"/>
<evidence type="ECO:0000313" key="10">
    <source>
        <dbReference type="EMBL" id="NNU77453.1"/>
    </source>
</evidence>